<feature type="domain" description="RING-type" evidence="6">
    <location>
        <begin position="533"/>
        <end position="568"/>
    </location>
</feature>
<dbReference type="Gene3D" id="3.30.40.10">
    <property type="entry name" value="Zinc/RING finger domain, C3HC4 (zinc finger)"/>
    <property type="match status" value="1"/>
</dbReference>
<proteinExistence type="predicted"/>
<dbReference type="AlphaFoldDB" id="A0A0R3RFG6"/>
<dbReference type="InterPro" id="IPR043136">
    <property type="entry name" value="B30.2/SPRY_sf"/>
</dbReference>
<dbReference type="PROSITE" id="PS50188">
    <property type="entry name" value="B302_SPRY"/>
    <property type="match status" value="1"/>
</dbReference>
<protein>
    <submittedName>
        <fullName evidence="9">RING-type domain-containing protein</fullName>
    </submittedName>
</protein>
<dbReference type="InterPro" id="IPR003877">
    <property type="entry name" value="SPRY_dom"/>
</dbReference>
<keyword evidence="3" id="KW-0862">Zinc</keyword>
<dbReference type="Gene3D" id="2.60.120.920">
    <property type="match status" value="1"/>
</dbReference>
<dbReference type="InterPro" id="IPR013083">
    <property type="entry name" value="Znf_RING/FYVE/PHD"/>
</dbReference>
<reference evidence="9" key="1">
    <citation type="submission" date="2017-02" db="UniProtKB">
        <authorList>
            <consortium name="WormBaseParasite"/>
        </authorList>
    </citation>
    <scope>IDENTIFICATION</scope>
</reference>
<dbReference type="InterPro" id="IPR045129">
    <property type="entry name" value="RNF123/RKP/RSPRY1"/>
</dbReference>
<feature type="compositionally biased region" description="Basic and acidic residues" evidence="5">
    <location>
        <begin position="11"/>
        <end position="21"/>
    </location>
</feature>
<sequence>MGGCLCKRKRSSSERSRDQRQHSGISNNSEDACNYAVQGRRLTSQTQIVTLATRAPSFQGVDGNNIIENSLVILRSGFLYVTNLSVLVNTRATEDVEADVRDLIWQTLKMIRYLVSNDQEPPTQLLKLNLIADKDGGWIMVVMCLIDVVPVEEPLGPAVITLFLDESPLPTKETVTRLLTRHMHLELSHLSSRHRNTCIVLGSLAEKLAGPSCMQICTNTTLNYLLNNLEPTGDPQVILFSLIALEKFAQTSENRLTICRRLEQMERNPLLVLESWLSDLRIENDWLKQQVAFCAQWTLDNVFVIENRIPSYMTINVDDINAMLNHEDVSEYLKIGPNGLEARCDVSSFESVRCTFEATEGIWFYEALILTPGVMQIGFATKQSRFSNHEGYGIGDDDCSIAYDGCRQLIWHNADFMKIEHDHWKAGDILGCLLNLQDGYVQFYLNGLSLRQPHRAFLDRRNKNSGFFAAASFMSFQQCRFNFGSKPFKFPPADISFKTFNDYGTLFSEQKTILPRQRRIELLSQISIADDACTLCYANSIDTVLKPCGHGGICYSCSEHVELCPLCRETITERVKTSKRTSVLMNHSATTLDNTVADKASLYDIYLHSL</sequence>
<evidence type="ECO:0000313" key="8">
    <source>
        <dbReference type="Proteomes" id="UP000050640"/>
    </source>
</evidence>
<name>A0A0R3RFG6_9BILA</name>
<evidence type="ECO:0000256" key="1">
    <source>
        <dbReference type="ARBA" id="ARBA00022723"/>
    </source>
</evidence>
<dbReference type="Pfam" id="PF00622">
    <property type="entry name" value="SPRY"/>
    <property type="match status" value="1"/>
</dbReference>
<keyword evidence="1" id="KW-0479">Metal-binding</keyword>
<dbReference type="GO" id="GO:0051603">
    <property type="term" value="P:proteolysis involved in protein catabolic process"/>
    <property type="evidence" value="ECO:0007669"/>
    <property type="project" value="TreeGrafter"/>
</dbReference>
<keyword evidence="2 4" id="KW-0863">Zinc-finger</keyword>
<dbReference type="GO" id="GO:0004842">
    <property type="term" value="F:ubiquitin-protein transferase activity"/>
    <property type="evidence" value="ECO:0007669"/>
    <property type="project" value="InterPro"/>
</dbReference>
<accession>A0A0R3RFG6</accession>
<dbReference type="SUPFAM" id="SSF57850">
    <property type="entry name" value="RING/U-box"/>
    <property type="match status" value="1"/>
</dbReference>
<dbReference type="InterPro" id="IPR013320">
    <property type="entry name" value="ConA-like_dom_sf"/>
</dbReference>
<dbReference type="Proteomes" id="UP000050640">
    <property type="component" value="Unplaced"/>
</dbReference>
<dbReference type="InterPro" id="IPR001841">
    <property type="entry name" value="Znf_RING"/>
</dbReference>
<evidence type="ECO:0000313" key="9">
    <source>
        <dbReference type="WBParaSite" id="EEL_0000010201-mRNA-1"/>
    </source>
</evidence>
<dbReference type="GO" id="GO:0008270">
    <property type="term" value="F:zinc ion binding"/>
    <property type="evidence" value="ECO:0007669"/>
    <property type="project" value="UniProtKB-KW"/>
</dbReference>
<feature type="region of interest" description="Disordered" evidence="5">
    <location>
        <begin position="1"/>
        <end position="30"/>
    </location>
</feature>
<keyword evidence="8" id="KW-1185">Reference proteome</keyword>
<dbReference type="STRING" id="1147741.A0A0R3RFG6"/>
<evidence type="ECO:0000256" key="3">
    <source>
        <dbReference type="ARBA" id="ARBA00022833"/>
    </source>
</evidence>
<evidence type="ECO:0000256" key="4">
    <source>
        <dbReference type="PROSITE-ProRule" id="PRU00175"/>
    </source>
</evidence>
<feature type="domain" description="B30.2/SPRY" evidence="7">
    <location>
        <begin position="302"/>
        <end position="488"/>
    </location>
</feature>
<dbReference type="Pfam" id="PF13920">
    <property type="entry name" value="zf-C3HC4_3"/>
    <property type="match status" value="1"/>
</dbReference>
<evidence type="ECO:0000256" key="2">
    <source>
        <dbReference type="ARBA" id="ARBA00022771"/>
    </source>
</evidence>
<dbReference type="PROSITE" id="PS50089">
    <property type="entry name" value="ZF_RING_2"/>
    <property type="match status" value="1"/>
</dbReference>
<dbReference type="WBParaSite" id="EEL_0000010201-mRNA-1">
    <property type="protein sequence ID" value="EEL_0000010201-mRNA-1"/>
    <property type="gene ID" value="EEL_0000010201"/>
</dbReference>
<dbReference type="GO" id="GO:0005737">
    <property type="term" value="C:cytoplasm"/>
    <property type="evidence" value="ECO:0007669"/>
    <property type="project" value="TreeGrafter"/>
</dbReference>
<evidence type="ECO:0000259" key="7">
    <source>
        <dbReference type="PROSITE" id="PS50188"/>
    </source>
</evidence>
<dbReference type="SUPFAM" id="SSF49899">
    <property type="entry name" value="Concanavalin A-like lectins/glucanases"/>
    <property type="match status" value="1"/>
</dbReference>
<dbReference type="SMART" id="SM00184">
    <property type="entry name" value="RING"/>
    <property type="match status" value="1"/>
</dbReference>
<dbReference type="PANTHER" id="PTHR13363:SF6">
    <property type="entry name" value="RING FINGER AND SPRY DOMAIN-CONTAINING PROTEIN 1"/>
    <property type="match status" value="1"/>
</dbReference>
<organism evidence="8 9">
    <name type="scientific">Elaeophora elaphi</name>
    <dbReference type="NCBI Taxonomy" id="1147741"/>
    <lineage>
        <taxon>Eukaryota</taxon>
        <taxon>Metazoa</taxon>
        <taxon>Ecdysozoa</taxon>
        <taxon>Nematoda</taxon>
        <taxon>Chromadorea</taxon>
        <taxon>Rhabditida</taxon>
        <taxon>Spirurina</taxon>
        <taxon>Spiruromorpha</taxon>
        <taxon>Filarioidea</taxon>
        <taxon>Onchocercidae</taxon>
        <taxon>Elaeophora</taxon>
    </lineage>
</organism>
<dbReference type="PANTHER" id="PTHR13363">
    <property type="entry name" value="RING FINGER AND SRY DOMAIN-CONTAINING"/>
    <property type="match status" value="1"/>
</dbReference>
<evidence type="ECO:0000256" key="5">
    <source>
        <dbReference type="SAM" id="MobiDB-lite"/>
    </source>
</evidence>
<dbReference type="SMART" id="SM00449">
    <property type="entry name" value="SPRY"/>
    <property type="match status" value="1"/>
</dbReference>
<feature type="compositionally biased region" description="Basic residues" evidence="5">
    <location>
        <begin position="1"/>
        <end position="10"/>
    </location>
</feature>
<evidence type="ECO:0000259" key="6">
    <source>
        <dbReference type="PROSITE" id="PS50089"/>
    </source>
</evidence>
<dbReference type="InterPro" id="IPR001870">
    <property type="entry name" value="B30.2/SPRY"/>
</dbReference>